<protein>
    <recommendedName>
        <fullName evidence="4">Lipoprotein</fullName>
    </recommendedName>
</protein>
<dbReference type="PROSITE" id="PS51257">
    <property type="entry name" value="PROKAR_LIPOPROTEIN"/>
    <property type="match status" value="1"/>
</dbReference>
<evidence type="ECO:0008006" key="4">
    <source>
        <dbReference type="Google" id="ProtNLM"/>
    </source>
</evidence>
<dbReference type="RefSeq" id="WP_156338187.1">
    <property type="nucleotide sequence ID" value="NZ_CP012159.1"/>
</dbReference>
<evidence type="ECO:0000313" key="3">
    <source>
        <dbReference type="Proteomes" id="UP000067626"/>
    </source>
</evidence>
<feature type="chain" id="PRO_5013221014" description="Lipoprotein" evidence="1">
    <location>
        <begin position="16"/>
        <end position="144"/>
    </location>
</feature>
<dbReference type="Proteomes" id="UP000067626">
    <property type="component" value="Chromosome"/>
</dbReference>
<gene>
    <name evidence="2" type="ORF">CMC5_009070</name>
</gene>
<feature type="signal peptide" evidence="1">
    <location>
        <begin position="1"/>
        <end position="15"/>
    </location>
</feature>
<dbReference type="AlphaFoldDB" id="A0A0K1E7C6"/>
<evidence type="ECO:0000256" key="1">
    <source>
        <dbReference type="SAM" id="SignalP"/>
    </source>
</evidence>
<sequence>MVRQWIVIGTGWALAALTSGCLVSVDGNPVSAEPTGEMVFNWTVDNSTSPRECATYATPGSSLDLEFVLLDDRGNTVTVEYADCESFSLSLVISAEQYYHAEVTMVDAADHSMAKSTTETLSSIWVEPETTVDLSVNFPPSSML</sequence>
<evidence type="ECO:0000313" key="2">
    <source>
        <dbReference type="EMBL" id="AKT36786.1"/>
    </source>
</evidence>
<organism evidence="2 3">
    <name type="scientific">Chondromyces crocatus</name>
    <dbReference type="NCBI Taxonomy" id="52"/>
    <lineage>
        <taxon>Bacteria</taxon>
        <taxon>Pseudomonadati</taxon>
        <taxon>Myxococcota</taxon>
        <taxon>Polyangia</taxon>
        <taxon>Polyangiales</taxon>
        <taxon>Polyangiaceae</taxon>
        <taxon>Chondromyces</taxon>
    </lineage>
</organism>
<name>A0A0K1E7C6_CHOCO</name>
<proteinExistence type="predicted"/>
<dbReference type="STRING" id="52.CMC5_009070"/>
<accession>A0A0K1E7C6</accession>
<keyword evidence="3" id="KW-1185">Reference proteome</keyword>
<reference evidence="2 3" key="1">
    <citation type="submission" date="2015-07" db="EMBL/GenBank/DDBJ databases">
        <title>Genome analysis of myxobacterium Chondromyces crocatus Cm c5 reveals a high potential for natural compound synthesis and the genetic basis for the loss of fruiting body formation.</title>
        <authorList>
            <person name="Zaburannyi N."/>
            <person name="Bunk B."/>
            <person name="Maier J."/>
            <person name="Overmann J."/>
            <person name="Mueller R."/>
        </authorList>
    </citation>
    <scope>NUCLEOTIDE SEQUENCE [LARGE SCALE GENOMIC DNA]</scope>
    <source>
        <strain evidence="2 3">Cm c5</strain>
    </source>
</reference>
<keyword evidence="1" id="KW-0732">Signal</keyword>
<dbReference type="EMBL" id="CP012159">
    <property type="protein sequence ID" value="AKT36786.1"/>
    <property type="molecule type" value="Genomic_DNA"/>
</dbReference>
<dbReference type="OrthoDB" id="5513593at2"/>
<dbReference type="KEGG" id="ccro:CMC5_009070"/>